<accession>A0A2H1EAE0</accession>
<organism evidence="1 2">
    <name type="scientific">Tenacibaculum maritimum NCIMB 2154</name>
    <dbReference type="NCBI Taxonomy" id="1349785"/>
    <lineage>
        <taxon>Bacteria</taxon>
        <taxon>Pseudomonadati</taxon>
        <taxon>Bacteroidota</taxon>
        <taxon>Flavobacteriia</taxon>
        <taxon>Flavobacteriales</taxon>
        <taxon>Flavobacteriaceae</taxon>
        <taxon>Tenacibaculum</taxon>
    </lineage>
</organism>
<protein>
    <submittedName>
        <fullName evidence="1">Uncharacterized protein</fullName>
    </submittedName>
</protein>
<evidence type="ECO:0000313" key="1">
    <source>
        <dbReference type="EMBL" id="SFZ83206.1"/>
    </source>
</evidence>
<dbReference type="AlphaFoldDB" id="A0A2H1EAE0"/>
<proteinExistence type="predicted"/>
<keyword evidence="2" id="KW-1185">Reference proteome</keyword>
<dbReference type="Proteomes" id="UP000231564">
    <property type="component" value="Chromosome MARIT"/>
</dbReference>
<dbReference type="EMBL" id="LT634361">
    <property type="protein sequence ID" value="SFZ83206.1"/>
    <property type="molecule type" value="Genomic_DNA"/>
</dbReference>
<sequence>MVKKLIQSHKCAGIKLFVILTFLACKNSVTSKVNYKQTVYGVWHKLTKNTKGDFIVYKPCDALNTSISVKQDINSIIVNYGIESQTYNYTSIVQEGREVEFQGVKSFGKSLVNISLKFEKGIGVWHLPNNFTVVTTKELNNYKVVEENCNDDKITLQDQINEYQKLGYSLIKKYLYDINGDNKKDAFLLLKGEKMDNNLLSILINGDDGFNIWRQSVKVLSSVNSDSCPTEGFNDLIFENNYFTIEESICDGWMFVDNYITFEYDESTDEIYLYSQKFSYTDRRNPNKELPKKMYTKQEFGKITFKQFDNKNISWMK</sequence>
<evidence type="ECO:0000313" key="2">
    <source>
        <dbReference type="Proteomes" id="UP000231564"/>
    </source>
</evidence>
<gene>
    <name evidence="1" type="ORF">MARIT_1945</name>
</gene>
<dbReference type="KEGG" id="tmar:MARIT_1945"/>
<reference evidence="1 2" key="1">
    <citation type="submission" date="2016-11" db="EMBL/GenBank/DDBJ databases">
        <authorList>
            <person name="Jaros S."/>
            <person name="Januszkiewicz K."/>
            <person name="Wedrychowicz H."/>
        </authorList>
    </citation>
    <scope>NUCLEOTIDE SEQUENCE [LARGE SCALE GENOMIC DNA]</scope>
    <source>
        <strain evidence="1">NCIMB 2154T</strain>
    </source>
</reference>
<name>A0A2H1EAE0_9FLAO</name>